<comment type="subcellular location">
    <subcellularLocation>
        <location evidence="2">Cell membrane</location>
    </subcellularLocation>
</comment>
<evidence type="ECO:0000256" key="5">
    <source>
        <dbReference type="ARBA" id="ARBA00022553"/>
    </source>
</evidence>
<feature type="region of interest" description="Disordered" evidence="14">
    <location>
        <begin position="314"/>
        <end position="372"/>
    </location>
</feature>
<keyword evidence="9" id="KW-0418">Kinase</keyword>
<dbReference type="SUPFAM" id="SSF47384">
    <property type="entry name" value="Homodimeric domain of signal transducing histidine kinase"/>
    <property type="match status" value="1"/>
</dbReference>
<reference evidence="18 19" key="1">
    <citation type="journal article" date="2010" name="Genome Biol. Evol.">
        <title>The sequence of a 1.8-mb bacterial linear plasmid reveals a rich evolutionary reservoir of secondary metabolic pathways.</title>
        <authorList>
            <person name="Medema M.H."/>
            <person name="Trefzer A."/>
            <person name="Kovalchuk A."/>
            <person name="van den Berg M."/>
            <person name="Mueller U."/>
            <person name="Heijne W."/>
            <person name="Wu L."/>
            <person name="Alam M.T."/>
            <person name="Ronning C.M."/>
            <person name="Nierman W.C."/>
            <person name="Bovenberg R.A.L."/>
            <person name="Breitling R."/>
            <person name="Takano E."/>
        </authorList>
    </citation>
    <scope>NUCLEOTIDE SEQUENCE [LARGE SCALE GENOMIC DNA]</scope>
    <source>
        <strain evidence="19">ATCC 27064 / DSM 738 / JCM 4710 / NBRC 13307 / NCIMB 12785 / NRRL 3585 / VKM Ac-602</strain>
    </source>
</reference>
<dbReference type="GO" id="GO:0005886">
    <property type="term" value="C:plasma membrane"/>
    <property type="evidence" value="ECO:0007669"/>
    <property type="project" value="UniProtKB-SubCell"/>
</dbReference>
<keyword evidence="6" id="KW-0808">Transferase</keyword>
<protein>
    <recommendedName>
        <fullName evidence="3">histidine kinase</fullName>
        <ecNumber evidence="3">2.7.13.3</ecNumber>
    </recommendedName>
</protein>
<comment type="catalytic activity">
    <reaction evidence="1">
        <text>ATP + protein L-histidine = ADP + protein N-phospho-L-histidine.</text>
        <dbReference type="EC" id="2.7.13.3"/>
    </reaction>
</comment>
<evidence type="ECO:0000256" key="7">
    <source>
        <dbReference type="ARBA" id="ARBA00022692"/>
    </source>
</evidence>
<accession>E2Q576</accession>
<dbReference type="STRING" id="1901.BB341_18105"/>
<dbReference type="Gene3D" id="1.10.287.130">
    <property type="match status" value="1"/>
</dbReference>
<dbReference type="InterPro" id="IPR036890">
    <property type="entry name" value="HATPase_C_sf"/>
</dbReference>
<dbReference type="InterPro" id="IPR003660">
    <property type="entry name" value="HAMP_dom"/>
</dbReference>
<dbReference type="InterPro" id="IPR036097">
    <property type="entry name" value="HisK_dim/P_sf"/>
</dbReference>
<name>E2Q576_STRCL</name>
<keyword evidence="4" id="KW-1003">Cell membrane</keyword>
<dbReference type="Gene3D" id="3.30.565.10">
    <property type="entry name" value="Histidine kinase-like ATPase, C-terminal domain"/>
    <property type="match status" value="1"/>
</dbReference>
<dbReference type="SUPFAM" id="SSF158472">
    <property type="entry name" value="HAMP domain-like"/>
    <property type="match status" value="1"/>
</dbReference>
<organism evidence="18 19">
    <name type="scientific">Streptomyces clavuligerus</name>
    <dbReference type="NCBI Taxonomy" id="1901"/>
    <lineage>
        <taxon>Bacteria</taxon>
        <taxon>Bacillati</taxon>
        <taxon>Actinomycetota</taxon>
        <taxon>Actinomycetes</taxon>
        <taxon>Kitasatosporales</taxon>
        <taxon>Streptomycetaceae</taxon>
        <taxon>Streptomyces</taxon>
    </lineage>
</organism>
<dbReference type="InterPro" id="IPR050736">
    <property type="entry name" value="Sensor_HK_Regulatory"/>
</dbReference>
<evidence type="ECO:0000256" key="13">
    <source>
        <dbReference type="ARBA" id="ARBA00023136"/>
    </source>
</evidence>
<keyword evidence="5" id="KW-0597">Phosphoprotein</keyword>
<dbReference type="EC" id="2.7.13.3" evidence="3"/>
<feature type="domain" description="HAMP" evidence="17">
    <location>
        <begin position="446"/>
        <end position="498"/>
    </location>
</feature>
<evidence type="ECO:0000259" key="17">
    <source>
        <dbReference type="PROSITE" id="PS50885"/>
    </source>
</evidence>
<dbReference type="AlphaFoldDB" id="E2Q576"/>
<keyword evidence="11 15" id="KW-1133">Transmembrane helix</keyword>
<keyword evidence="8" id="KW-0547">Nucleotide-binding</keyword>
<dbReference type="SMART" id="SM00388">
    <property type="entry name" value="HisKA"/>
    <property type="match status" value="1"/>
</dbReference>
<evidence type="ECO:0000256" key="1">
    <source>
        <dbReference type="ARBA" id="ARBA00000085"/>
    </source>
</evidence>
<keyword evidence="19" id="KW-1185">Reference proteome</keyword>
<keyword evidence="13 15" id="KW-0472">Membrane</keyword>
<dbReference type="InterPro" id="IPR004358">
    <property type="entry name" value="Sig_transdc_His_kin-like_C"/>
</dbReference>
<evidence type="ECO:0000256" key="10">
    <source>
        <dbReference type="ARBA" id="ARBA00022840"/>
    </source>
</evidence>
<evidence type="ECO:0000256" key="15">
    <source>
        <dbReference type="SAM" id="Phobius"/>
    </source>
</evidence>
<evidence type="ECO:0000256" key="2">
    <source>
        <dbReference type="ARBA" id="ARBA00004236"/>
    </source>
</evidence>
<dbReference type="Proteomes" id="UP000002357">
    <property type="component" value="Chromosome"/>
</dbReference>
<evidence type="ECO:0000259" key="16">
    <source>
        <dbReference type="PROSITE" id="PS50109"/>
    </source>
</evidence>
<evidence type="ECO:0000256" key="12">
    <source>
        <dbReference type="ARBA" id="ARBA00023012"/>
    </source>
</evidence>
<dbReference type="SUPFAM" id="SSF55874">
    <property type="entry name" value="ATPase domain of HSP90 chaperone/DNA topoisomerase II/histidine kinase"/>
    <property type="match status" value="1"/>
</dbReference>
<feature type="domain" description="Histidine kinase" evidence="16">
    <location>
        <begin position="506"/>
        <end position="721"/>
    </location>
</feature>
<evidence type="ECO:0000313" key="19">
    <source>
        <dbReference type="Proteomes" id="UP000002357"/>
    </source>
</evidence>
<evidence type="ECO:0000256" key="4">
    <source>
        <dbReference type="ARBA" id="ARBA00022475"/>
    </source>
</evidence>
<dbReference type="InterPro" id="IPR005467">
    <property type="entry name" value="His_kinase_dom"/>
</dbReference>
<sequence>MRTRNGNGDGGEVRGGAERPGGGRRRGRDRGTGRGTGRGRTRTGVPLRKSLLMRLLAVSALVAACSVVATAWLAVQTTSGAIREQQGRNLTDDTRIYNTLRGHAATHPRWDGVQRTVRELARTYDRRIALTTPDGRTVADSAADPDPGPGTGPGSGSGSGSALGAGEPPPELPSRPAARVDPLTSDAAFLPGGQETGGRAADPIDPRAVGPFRLPREERTVLRQTARRIVTCLTSRGVASDIVYTPSGRPRVQIVGDKTDVAENARCGLDSLAEPTRTEQKALKALNTLSDACLQRKGHRGVRLGLGLTWHTPDPAWTSLSPVTPSARPAPDEPPDPGVLRPGATVPLPAPAPLDEGGGAGAEKRRPLFLTPEDSERDRAIATCVDSSRQEQLTAHVSPPALLYIGDTDGTTVPGFDLSPRNTAKIAGVAAGVLALTVGATVIAATRLVRPLRALTGAAQRMKDGERTEPVPVTTDNEVGRLAAAFNDMAAHRARLEAQRRAMVSDVAHELRTPLSNIRGWLEGAQDGVAEPDAAFVDSLLEEAVQLQHIIDDLRDLAEADAGALRLRPVPVRPAELLGQVASAHQARADEAGTDLRVEVPHPVPVLSADPVRLRQAVGNLLSNAVRHTPRGGSVTLRAAVRGERLAIEVADTGQGIAAEDLPYVFDRFWRAEKSRSRRTGGSGLGLAIVRKLTEAHGGAVTVESEPGRGSVFTLLLPFDPPGDGAGADRADRDTTAV</sequence>
<feature type="compositionally biased region" description="Gly residues" evidence="14">
    <location>
        <begin position="149"/>
        <end position="163"/>
    </location>
</feature>
<dbReference type="InterPro" id="IPR003594">
    <property type="entry name" value="HATPase_dom"/>
</dbReference>
<feature type="transmembrane region" description="Helical" evidence="15">
    <location>
        <begin position="51"/>
        <end position="75"/>
    </location>
</feature>
<keyword evidence="7 15" id="KW-0812">Transmembrane</keyword>
<dbReference type="PROSITE" id="PS50109">
    <property type="entry name" value="HIS_KIN"/>
    <property type="match status" value="1"/>
</dbReference>
<dbReference type="EMBL" id="CM000913">
    <property type="protein sequence ID" value="EFG07117.1"/>
    <property type="molecule type" value="Genomic_DNA"/>
</dbReference>
<dbReference type="PRINTS" id="PR00344">
    <property type="entry name" value="BCTRLSENSOR"/>
</dbReference>
<evidence type="ECO:0000313" key="18">
    <source>
        <dbReference type="EMBL" id="EFG07117.1"/>
    </source>
</evidence>
<dbReference type="CDD" id="cd06225">
    <property type="entry name" value="HAMP"/>
    <property type="match status" value="1"/>
</dbReference>
<dbReference type="SMART" id="SM00387">
    <property type="entry name" value="HATPase_c"/>
    <property type="match status" value="1"/>
</dbReference>
<dbReference type="PANTHER" id="PTHR43711">
    <property type="entry name" value="TWO-COMPONENT HISTIDINE KINASE"/>
    <property type="match status" value="1"/>
</dbReference>
<dbReference type="GO" id="GO:0005524">
    <property type="term" value="F:ATP binding"/>
    <property type="evidence" value="ECO:0007669"/>
    <property type="project" value="UniProtKB-KW"/>
</dbReference>
<dbReference type="CDD" id="cd00075">
    <property type="entry name" value="HATPase"/>
    <property type="match status" value="1"/>
</dbReference>
<dbReference type="PROSITE" id="PS50885">
    <property type="entry name" value="HAMP"/>
    <property type="match status" value="1"/>
</dbReference>
<keyword evidence="12" id="KW-0902">Two-component regulatory system</keyword>
<dbReference type="eggNOG" id="COG5002">
    <property type="taxonomic scope" value="Bacteria"/>
</dbReference>
<dbReference type="Pfam" id="PF00512">
    <property type="entry name" value="HisKA"/>
    <property type="match status" value="1"/>
</dbReference>
<dbReference type="FunFam" id="3.30.565.10:FF:000023">
    <property type="entry name" value="PAS domain-containing sensor histidine kinase"/>
    <property type="match status" value="1"/>
</dbReference>
<dbReference type="CDD" id="cd00082">
    <property type="entry name" value="HisKA"/>
    <property type="match status" value="1"/>
</dbReference>
<dbReference type="GO" id="GO:0000155">
    <property type="term" value="F:phosphorelay sensor kinase activity"/>
    <property type="evidence" value="ECO:0007669"/>
    <property type="project" value="InterPro"/>
</dbReference>
<dbReference type="InterPro" id="IPR003661">
    <property type="entry name" value="HisK_dim/P_dom"/>
</dbReference>
<evidence type="ECO:0000256" key="14">
    <source>
        <dbReference type="SAM" id="MobiDB-lite"/>
    </source>
</evidence>
<dbReference type="Pfam" id="PF00672">
    <property type="entry name" value="HAMP"/>
    <property type="match status" value="1"/>
</dbReference>
<dbReference type="PANTHER" id="PTHR43711:SF1">
    <property type="entry name" value="HISTIDINE KINASE 1"/>
    <property type="match status" value="1"/>
</dbReference>
<proteinExistence type="predicted"/>
<dbReference type="SMART" id="SM00304">
    <property type="entry name" value="HAMP"/>
    <property type="match status" value="1"/>
</dbReference>
<evidence type="ECO:0000256" key="8">
    <source>
        <dbReference type="ARBA" id="ARBA00022741"/>
    </source>
</evidence>
<evidence type="ECO:0000256" key="11">
    <source>
        <dbReference type="ARBA" id="ARBA00022989"/>
    </source>
</evidence>
<feature type="region of interest" description="Disordered" evidence="14">
    <location>
        <begin position="128"/>
        <end position="212"/>
    </location>
</feature>
<dbReference type="Pfam" id="PF02518">
    <property type="entry name" value="HATPase_c"/>
    <property type="match status" value="1"/>
</dbReference>
<evidence type="ECO:0000256" key="9">
    <source>
        <dbReference type="ARBA" id="ARBA00022777"/>
    </source>
</evidence>
<evidence type="ECO:0000256" key="3">
    <source>
        <dbReference type="ARBA" id="ARBA00012438"/>
    </source>
</evidence>
<dbReference type="Gene3D" id="6.10.340.10">
    <property type="match status" value="1"/>
</dbReference>
<gene>
    <name evidence="18" type="ORF">SCLAV_2044</name>
</gene>
<keyword evidence="10" id="KW-0067">ATP-binding</keyword>
<evidence type="ECO:0000256" key="6">
    <source>
        <dbReference type="ARBA" id="ARBA00022679"/>
    </source>
</evidence>
<feature type="region of interest" description="Disordered" evidence="14">
    <location>
        <begin position="1"/>
        <end position="45"/>
    </location>
</feature>